<gene>
    <name evidence="1" type="ORF">RF11_10993</name>
</gene>
<proteinExistence type="predicted"/>
<evidence type="ECO:0000313" key="1">
    <source>
        <dbReference type="EMBL" id="KII61060.1"/>
    </source>
</evidence>
<protein>
    <submittedName>
        <fullName evidence="1">Uncharacterized protein</fullName>
    </submittedName>
</protein>
<dbReference type="AlphaFoldDB" id="A0A0C2M1X4"/>
<keyword evidence="2" id="KW-1185">Reference proteome</keyword>
<dbReference type="Proteomes" id="UP000031668">
    <property type="component" value="Unassembled WGS sequence"/>
</dbReference>
<sequence length="168" mass="19718">MGVLTEYKFYFRELPGAIVIQNNMKQRTGRRHTYNAEWENFFPIKAVESDKYSYYCVPPRRELRSSSTSTTNFRKRRWTVENTTKVTVPANHPKLKETPKLQNKEVLDDNEINLKDNIIVDDGNVMVSQETCHYKPEVDLNVELGINLNFGRHLNGNRIIEDKKHGKF</sequence>
<evidence type="ECO:0000313" key="2">
    <source>
        <dbReference type="Proteomes" id="UP000031668"/>
    </source>
</evidence>
<name>A0A0C2M1X4_THEKT</name>
<reference evidence="1 2" key="1">
    <citation type="journal article" date="2014" name="Genome Biol. Evol.">
        <title>The genome of the myxosporean Thelohanellus kitauei shows adaptations to nutrient acquisition within its fish host.</title>
        <authorList>
            <person name="Yang Y."/>
            <person name="Xiong J."/>
            <person name="Zhou Z."/>
            <person name="Huo F."/>
            <person name="Miao W."/>
            <person name="Ran C."/>
            <person name="Liu Y."/>
            <person name="Zhang J."/>
            <person name="Feng J."/>
            <person name="Wang M."/>
            <person name="Wang M."/>
            <person name="Wang L."/>
            <person name="Yao B."/>
        </authorList>
    </citation>
    <scope>NUCLEOTIDE SEQUENCE [LARGE SCALE GENOMIC DNA]</scope>
    <source>
        <strain evidence="1">Wuqing</strain>
    </source>
</reference>
<organism evidence="1 2">
    <name type="scientific">Thelohanellus kitauei</name>
    <name type="common">Myxosporean</name>
    <dbReference type="NCBI Taxonomy" id="669202"/>
    <lineage>
        <taxon>Eukaryota</taxon>
        <taxon>Metazoa</taxon>
        <taxon>Cnidaria</taxon>
        <taxon>Myxozoa</taxon>
        <taxon>Myxosporea</taxon>
        <taxon>Bivalvulida</taxon>
        <taxon>Platysporina</taxon>
        <taxon>Myxobolidae</taxon>
        <taxon>Thelohanellus</taxon>
    </lineage>
</organism>
<dbReference type="OrthoDB" id="10619942at2759"/>
<comment type="caution">
    <text evidence="1">The sequence shown here is derived from an EMBL/GenBank/DDBJ whole genome shotgun (WGS) entry which is preliminary data.</text>
</comment>
<dbReference type="EMBL" id="JWZT01005382">
    <property type="protein sequence ID" value="KII61060.1"/>
    <property type="molecule type" value="Genomic_DNA"/>
</dbReference>
<accession>A0A0C2M1X4</accession>